<dbReference type="InterPro" id="IPR035996">
    <property type="entry name" value="4pyrrol_Methylase_sf"/>
</dbReference>
<keyword evidence="5" id="KW-0949">S-adenosyl-L-methionine</keyword>
<proteinExistence type="inferred from homology"/>
<dbReference type="AlphaFoldDB" id="A0A4Y9F7C6"/>
<dbReference type="PIRSF" id="PIRSF036427">
    <property type="entry name" value="Precrrn-2_mtase"/>
    <property type="match status" value="1"/>
</dbReference>
<evidence type="ECO:0000256" key="2">
    <source>
        <dbReference type="ARBA" id="ARBA00022573"/>
    </source>
</evidence>
<keyword evidence="3 9" id="KW-0489">Methyltransferase</keyword>
<dbReference type="Pfam" id="PF00590">
    <property type="entry name" value="TP_methylase"/>
    <property type="match status" value="1"/>
</dbReference>
<comment type="caution">
    <text evidence="9">The sequence shown here is derived from an EMBL/GenBank/DDBJ whole genome shotgun (WGS) entry which is preliminary data.</text>
</comment>
<reference evidence="10 11" key="1">
    <citation type="submission" date="2019-03" db="EMBL/GenBank/DDBJ databases">
        <title>Thermus tengchongensis species for the arsenic transformation mechanism.</title>
        <authorList>
            <person name="Yuan G.C."/>
        </authorList>
    </citation>
    <scope>NUCLEOTIDE SEQUENCE [LARGE SCALE GENOMIC DNA]</scope>
    <source>
        <strain evidence="9 11">15W</strain>
        <strain evidence="8 10">15Y</strain>
    </source>
</reference>
<dbReference type="RefSeq" id="WP_038042540.1">
    <property type="nucleotide sequence ID" value="NZ_JAKEDU010000007.1"/>
</dbReference>
<dbReference type="GO" id="GO:0030788">
    <property type="term" value="F:precorrin-2 C20-methyltransferase activity"/>
    <property type="evidence" value="ECO:0007669"/>
    <property type="project" value="InterPro"/>
</dbReference>
<evidence type="ECO:0000259" key="7">
    <source>
        <dbReference type="Pfam" id="PF00590"/>
    </source>
</evidence>
<dbReference type="InterPro" id="IPR014777">
    <property type="entry name" value="4pyrrole_Mease_sub1"/>
</dbReference>
<dbReference type="PANTHER" id="PTHR43467:SF2">
    <property type="entry name" value="COBALT-PRECORRIN-2 C(20)-METHYLTRANSFERASE"/>
    <property type="match status" value="1"/>
</dbReference>
<feature type="domain" description="Tetrapyrrole methylase" evidence="7">
    <location>
        <begin position="2"/>
        <end position="198"/>
    </location>
</feature>
<dbReference type="Gene3D" id="3.40.1010.10">
    <property type="entry name" value="Cobalt-precorrin-4 Transmethylase, Domain 1"/>
    <property type="match status" value="1"/>
</dbReference>
<evidence type="ECO:0000256" key="3">
    <source>
        <dbReference type="ARBA" id="ARBA00022603"/>
    </source>
</evidence>
<comment type="similarity">
    <text evidence="6">Belongs to the precorrin methyltransferase family.</text>
</comment>
<keyword evidence="2" id="KW-0169">Cobalamin biosynthesis</keyword>
<dbReference type="InterPro" id="IPR000878">
    <property type="entry name" value="4pyrrol_Mease"/>
</dbReference>
<gene>
    <name evidence="8" type="ORF">E0489_12655</name>
    <name evidence="9" type="ORF">E0687_12650</name>
</gene>
<name>A0A4Y9F7C6_9DEIN</name>
<dbReference type="Gene3D" id="3.30.950.10">
    <property type="entry name" value="Methyltransferase, Cobalt-precorrin-4 Transmethylase, Domain 2"/>
    <property type="match status" value="1"/>
</dbReference>
<evidence type="ECO:0000256" key="6">
    <source>
        <dbReference type="PIRNR" id="PIRNR036427"/>
    </source>
</evidence>
<dbReference type="GO" id="GO:0009236">
    <property type="term" value="P:cobalamin biosynthetic process"/>
    <property type="evidence" value="ECO:0007669"/>
    <property type="project" value="UniProtKB-UniRule"/>
</dbReference>
<keyword evidence="10" id="KW-1185">Reference proteome</keyword>
<evidence type="ECO:0000256" key="1">
    <source>
        <dbReference type="ARBA" id="ARBA00004953"/>
    </source>
</evidence>
<organism evidence="9 11">
    <name type="scientific">Thermus tengchongensis</name>
    <dbReference type="NCBI Taxonomy" id="1214928"/>
    <lineage>
        <taxon>Bacteria</taxon>
        <taxon>Thermotogati</taxon>
        <taxon>Deinococcota</taxon>
        <taxon>Deinococci</taxon>
        <taxon>Thermales</taxon>
        <taxon>Thermaceae</taxon>
        <taxon>Thermus</taxon>
    </lineage>
</organism>
<dbReference type="SUPFAM" id="SSF53790">
    <property type="entry name" value="Tetrapyrrole methylase"/>
    <property type="match status" value="1"/>
</dbReference>
<dbReference type="PANTHER" id="PTHR43467">
    <property type="entry name" value="COBALT-PRECORRIN-2 C(20)-METHYLTRANSFERASE"/>
    <property type="match status" value="1"/>
</dbReference>
<accession>A0A4Y9F7C6</accession>
<dbReference type="InterPro" id="IPR012382">
    <property type="entry name" value="CobI/CbiL"/>
</dbReference>
<keyword evidence="4" id="KW-0808">Transferase</keyword>
<dbReference type="GO" id="GO:0032259">
    <property type="term" value="P:methylation"/>
    <property type="evidence" value="ECO:0007669"/>
    <property type="project" value="UniProtKB-KW"/>
</dbReference>
<evidence type="ECO:0000313" key="9">
    <source>
        <dbReference type="EMBL" id="TFU25064.1"/>
    </source>
</evidence>
<dbReference type="Proteomes" id="UP000297244">
    <property type="component" value="Unassembled WGS sequence"/>
</dbReference>
<dbReference type="Proteomes" id="UP000297668">
    <property type="component" value="Unassembled WGS sequence"/>
</dbReference>
<dbReference type="InterPro" id="IPR014776">
    <property type="entry name" value="4pyrrole_Mease_sub2"/>
</dbReference>
<dbReference type="STRING" id="1449357.GCA_000744175_01862"/>
<dbReference type="CDD" id="cd11645">
    <property type="entry name" value="Precorrin_2_C20_MT"/>
    <property type="match status" value="1"/>
</dbReference>
<evidence type="ECO:0000313" key="10">
    <source>
        <dbReference type="Proteomes" id="UP000297244"/>
    </source>
</evidence>
<dbReference type="EMBL" id="SKBL01000038">
    <property type="protein sequence ID" value="TFU14282.1"/>
    <property type="molecule type" value="Genomic_DNA"/>
</dbReference>
<evidence type="ECO:0000256" key="5">
    <source>
        <dbReference type="ARBA" id="ARBA00022691"/>
    </source>
</evidence>
<protein>
    <submittedName>
        <fullName evidence="9">Precorrin-2 methylase</fullName>
    </submittedName>
</protein>
<evidence type="ECO:0000313" key="11">
    <source>
        <dbReference type="Proteomes" id="UP000297668"/>
    </source>
</evidence>
<evidence type="ECO:0000256" key="4">
    <source>
        <dbReference type="ARBA" id="ARBA00022679"/>
    </source>
</evidence>
<dbReference type="EMBL" id="SJZF01000036">
    <property type="protein sequence ID" value="TFU25064.1"/>
    <property type="molecule type" value="Genomic_DNA"/>
</dbReference>
<sequence>MRLYLIGVGPGDPELLTLKAVRLLRELPVLFYPLEEGREPLALNIARPHIPQGKPLLPVPLFTGGDRERAEVARREAARRIREALAWYREGGYLVLGDSLLYASPFHLLPLLEGIRVEVVPGISAHQLAAARLSRPLAMGEEGFAVLSGLKPPEDPEGLARFRTLLFYKAKRAKEIAALFPNREAHVFRRLAMPGERQLSPEEVEGWDYWTLLLVR</sequence>
<evidence type="ECO:0000313" key="8">
    <source>
        <dbReference type="EMBL" id="TFU14282.1"/>
    </source>
</evidence>
<dbReference type="OrthoDB" id="9804789at2"/>
<comment type="pathway">
    <text evidence="1">Cofactor biosynthesis; adenosylcobalamin biosynthesis.</text>
</comment>